<name>A0A5E4CME9_MARMO</name>
<evidence type="ECO:0000256" key="1">
    <source>
        <dbReference type="SAM" id="Phobius"/>
    </source>
</evidence>
<feature type="transmembrane region" description="Helical" evidence="1">
    <location>
        <begin position="213"/>
        <end position="236"/>
    </location>
</feature>
<dbReference type="PANTHER" id="PTHR37999">
    <property type="entry name" value="MUCIN-17"/>
    <property type="match status" value="1"/>
</dbReference>
<reference evidence="2" key="1">
    <citation type="submission" date="2019-04" db="EMBL/GenBank/DDBJ databases">
        <authorList>
            <person name="Alioto T."/>
            <person name="Alioto T."/>
        </authorList>
    </citation>
    <scope>NUCLEOTIDE SEQUENCE [LARGE SCALE GENOMIC DNA]</scope>
</reference>
<comment type="caution">
    <text evidence="2">The sequence shown here is derived from an EMBL/GenBank/DDBJ whole genome shotgun (WGS) entry which is preliminary data.</text>
</comment>
<protein>
    <recommendedName>
        <fullName evidence="4">SEA domain-containing protein</fullName>
    </recommendedName>
</protein>
<evidence type="ECO:0008006" key="4">
    <source>
        <dbReference type="Google" id="ProtNLM"/>
    </source>
</evidence>
<gene>
    <name evidence="2" type="ORF">MONAX_5E041718</name>
</gene>
<accession>A0A5E4CME9</accession>
<keyword evidence="1" id="KW-0472">Membrane</keyword>
<dbReference type="Proteomes" id="UP000335636">
    <property type="component" value="Unassembled WGS sequence"/>
</dbReference>
<keyword evidence="1" id="KW-1133">Transmembrane helix</keyword>
<keyword evidence="1" id="KW-0812">Transmembrane</keyword>
<evidence type="ECO:0000313" key="2">
    <source>
        <dbReference type="EMBL" id="VTJ82279.1"/>
    </source>
</evidence>
<sequence>MDSTRGHYSGCCSFWTLPGLAPLPPRWLAAQERNSLLPCLWGYFVPHFSSCFFEGEPPLLGGNGSIVVENDVVLETNYTSEFRTHFQNLKNIVKAKITNATREIQNDVLKCQTSILCYNSEATKVEEDVKLGYDPQEQCARGAAQGYGQFYYVDELDGRLACVTKCTPGTKSQLNCNQGECQLHRSGPRCLCPNTNTHWHWGESCELSLSKNLVYGIVAAAVAVMLIVVVILTIFLGRSQRELHRQEYNPSQEWQRGDIPGTFQNTDIWEGKNLKEDKFGLENGYSHFRPSLEKVDPTTELHIQKPEVVTTSL</sequence>
<keyword evidence="3" id="KW-1185">Reference proteome</keyword>
<dbReference type="PANTHER" id="PTHR37999:SF2">
    <property type="entry name" value="MUCIN-17"/>
    <property type="match status" value="1"/>
</dbReference>
<dbReference type="EMBL" id="CABDUW010001517">
    <property type="protein sequence ID" value="VTJ82279.1"/>
    <property type="molecule type" value="Genomic_DNA"/>
</dbReference>
<evidence type="ECO:0000313" key="3">
    <source>
        <dbReference type="Proteomes" id="UP000335636"/>
    </source>
</evidence>
<organism evidence="2 3">
    <name type="scientific">Marmota monax</name>
    <name type="common">Woodchuck</name>
    <dbReference type="NCBI Taxonomy" id="9995"/>
    <lineage>
        <taxon>Eukaryota</taxon>
        <taxon>Metazoa</taxon>
        <taxon>Chordata</taxon>
        <taxon>Craniata</taxon>
        <taxon>Vertebrata</taxon>
        <taxon>Euteleostomi</taxon>
        <taxon>Mammalia</taxon>
        <taxon>Eutheria</taxon>
        <taxon>Euarchontoglires</taxon>
        <taxon>Glires</taxon>
        <taxon>Rodentia</taxon>
        <taxon>Sciuromorpha</taxon>
        <taxon>Sciuridae</taxon>
        <taxon>Xerinae</taxon>
        <taxon>Marmotini</taxon>
        <taxon>Marmota</taxon>
    </lineage>
</organism>
<dbReference type="InterPro" id="IPR053311">
    <property type="entry name" value="Mucosal_Integrity_Assoc"/>
</dbReference>
<dbReference type="AlphaFoldDB" id="A0A5E4CME9"/>
<proteinExistence type="predicted"/>